<dbReference type="InterPro" id="IPR051331">
    <property type="entry name" value="Chorismate_mutase-related"/>
</dbReference>
<dbReference type="InterPro" id="IPR036263">
    <property type="entry name" value="Chorismate_II_sf"/>
</dbReference>
<dbReference type="InterPro" id="IPR036979">
    <property type="entry name" value="CM_dom_sf"/>
</dbReference>
<dbReference type="EMBL" id="WJQS01000003">
    <property type="protein sequence ID" value="MRI85092.1"/>
    <property type="molecule type" value="Genomic_DNA"/>
</dbReference>
<dbReference type="PANTHER" id="PTHR38041">
    <property type="entry name" value="CHORISMATE MUTASE"/>
    <property type="match status" value="1"/>
</dbReference>
<dbReference type="RefSeq" id="WP_153863319.1">
    <property type="nucleotide sequence ID" value="NZ_WJQS01000003.1"/>
</dbReference>
<feature type="domain" description="Chorismate mutase" evidence="2">
    <location>
        <begin position="1"/>
        <end position="86"/>
    </location>
</feature>
<dbReference type="InterPro" id="IPR002701">
    <property type="entry name" value="CM_II_prokaryot"/>
</dbReference>
<evidence type="ECO:0000313" key="3">
    <source>
        <dbReference type="EMBL" id="MRI85092.1"/>
    </source>
</evidence>
<name>A0A6I2GGX8_9LACT</name>
<dbReference type="AlphaFoldDB" id="A0A6I2GGX8"/>
<sequence length="96" mass="11333">MLEQERQNIDRIDREIVRLFEERTRTVEQVAQVKLTNNLPVLDASREQLVIEKVQSYLTDPTLSEEIATLYTEIMRLSREHQTAWLAKHNQSLKPS</sequence>
<protein>
    <submittedName>
        <fullName evidence="3">Chorismate mutase</fullName>
        <ecNumber evidence="3">5.4.99.5</ecNumber>
    </submittedName>
</protein>
<dbReference type="SUPFAM" id="SSF48600">
    <property type="entry name" value="Chorismate mutase II"/>
    <property type="match status" value="1"/>
</dbReference>
<dbReference type="Gene3D" id="1.20.59.10">
    <property type="entry name" value="Chorismate mutase"/>
    <property type="match status" value="1"/>
</dbReference>
<proteinExistence type="predicted"/>
<evidence type="ECO:0000256" key="1">
    <source>
        <dbReference type="ARBA" id="ARBA00023235"/>
    </source>
</evidence>
<dbReference type="PANTHER" id="PTHR38041:SF1">
    <property type="entry name" value="CHORISMATE MUTASE"/>
    <property type="match status" value="1"/>
</dbReference>
<dbReference type="PROSITE" id="PS51168">
    <property type="entry name" value="CHORISMATE_MUT_2"/>
    <property type="match status" value="1"/>
</dbReference>
<dbReference type="GO" id="GO:0009697">
    <property type="term" value="P:salicylic acid biosynthetic process"/>
    <property type="evidence" value="ECO:0007669"/>
    <property type="project" value="TreeGrafter"/>
</dbReference>
<dbReference type="SMART" id="SM00830">
    <property type="entry name" value="CM_2"/>
    <property type="match status" value="1"/>
</dbReference>
<keyword evidence="1 3" id="KW-0413">Isomerase</keyword>
<organism evidence="3 4">
    <name type="scientific">Fundicoccus ignavus</name>
    <dbReference type="NCBI Taxonomy" id="2664442"/>
    <lineage>
        <taxon>Bacteria</taxon>
        <taxon>Bacillati</taxon>
        <taxon>Bacillota</taxon>
        <taxon>Bacilli</taxon>
        <taxon>Lactobacillales</taxon>
        <taxon>Aerococcaceae</taxon>
        <taxon>Fundicoccus</taxon>
    </lineage>
</organism>
<accession>A0A6I2GGX8</accession>
<evidence type="ECO:0000313" key="4">
    <source>
        <dbReference type="Proteomes" id="UP000430975"/>
    </source>
</evidence>
<gene>
    <name evidence="3" type="ORF">GIY09_04290</name>
</gene>
<dbReference type="EC" id="5.4.99.5" evidence="3"/>
<dbReference type="GO" id="GO:0046417">
    <property type="term" value="P:chorismate metabolic process"/>
    <property type="evidence" value="ECO:0007669"/>
    <property type="project" value="InterPro"/>
</dbReference>
<dbReference type="GO" id="GO:0004106">
    <property type="term" value="F:chorismate mutase activity"/>
    <property type="evidence" value="ECO:0007669"/>
    <property type="project" value="UniProtKB-EC"/>
</dbReference>
<dbReference type="NCBIfam" id="TIGR01805">
    <property type="entry name" value="CM_mono_grmpos"/>
    <property type="match status" value="1"/>
</dbReference>
<keyword evidence="4" id="KW-1185">Reference proteome</keyword>
<reference evidence="3 4" key="1">
    <citation type="submission" date="2019-11" db="EMBL/GenBank/DDBJ databases">
        <title>Characterisation of Fundicoccus ignavus gen. nov. sp. nov., a novel genus of the family Aerococcaceae isolated from bulk tank milk.</title>
        <authorList>
            <person name="Siebert A."/>
            <person name="Huptas C."/>
            <person name="Wenning M."/>
            <person name="Scherer S."/>
            <person name="Doll E.V."/>
        </authorList>
    </citation>
    <scope>NUCLEOTIDE SEQUENCE [LARGE SCALE GENOMIC DNA]</scope>
    <source>
        <strain evidence="3 4">WS4759</strain>
    </source>
</reference>
<dbReference type="Pfam" id="PF01817">
    <property type="entry name" value="CM_2"/>
    <property type="match status" value="1"/>
</dbReference>
<dbReference type="Proteomes" id="UP000430975">
    <property type="component" value="Unassembled WGS sequence"/>
</dbReference>
<evidence type="ECO:0000259" key="2">
    <source>
        <dbReference type="PROSITE" id="PS51168"/>
    </source>
</evidence>
<dbReference type="InterPro" id="IPR011279">
    <property type="entry name" value="Chorismate_mutase_GmP"/>
</dbReference>
<comment type="caution">
    <text evidence="3">The sequence shown here is derived from an EMBL/GenBank/DDBJ whole genome shotgun (WGS) entry which is preliminary data.</text>
</comment>